<gene>
    <name evidence="2" type="ORF">SSOG_09191</name>
</gene>
<keyword evidence="3" id="KW-1185">Reference proteome</keyword>
<feature type="compositionally biased region" description="Basic and acidic residues" evidence="1">
    <location>
        <begin position="37"/>
        <end position="49"/>
    </location>
</feature>
<reference evidence="2 3" key="1">
    <citation type="submission" date="2009-02" db="EMBL/GenBank/DDBJ databases">
        <title>Annotation of Streptomyces hygroscopicus strain ATCC 53653.</title>
        <authorList>
            <consortium name="The Broad Institute Genome Sequencing Platform"/>
            <consortium name="Broad Institute Microbial Sequencing Center"/>
            <person name="Fischbach M."/>
            <person name="Godfrey P."/>
            <person name="Ward D."/>
            <person name="Young S."/>
            <person name="Zeng Q."/>
            <person name="Koehrsen M."/>
            <person name="Alvarado L."/>
            <person name="Berlin A.M."/>
            <person name="Bochicchio J."/>
            <person name="Borenstein D."/>
            <person name="Chapman S.B."/>
            <person name="Chen Z."/>
            <person name="Engels R."/>
            <person name="Freedman E."/>
            <person name="Gellesch M."/>
            <person name="Goldberg J."/>
            <person name="Griggs A."/>
            <person name="Gujja S."/>
            <person name="Heilman E.R."/>
            <person name="Heiman D.I."/>
            <person name="Hepburn T.A."/>
            <person name="Howarth C."/>
            <person name="Jen D."/>
            <person name="Larson L."/>
            <person name="Lewis B."/>
            <person name="Mehta T."/>
            <person name="Park D."/>
            <person name="Pearson M."/>
            <person name="Richards J."/>
            <person name="Roberts A."/>
            <person name="Saif S."/>
            <person name="Shea T.D."/>
            <person name="Shenoy N."/>
            <person name="Sisk P."/>
            <person name="Stolte C."/>
            <person name="Sykes S.N."/>
            <person name="Thomson T."/>
            <person name="Walk T."/>
            <person name="White J."/>
            <person name="Yandava C."/>
            <person name="Straight P."/>
            <person name="Clardy J."/>
            <person name="Hung D."/>
            <person name="Kolter R."/>
            <person name="Mekalanos J."/>
            <person name="Walker S."/>
            <person name="Walsh C.T."/>
            <person name="Wieland-Brown L.C."/>
            <person name="Haas B."/>
            <person name="Nusbaum C."/>
            <person name="Birren B."/>
        </authorList>
    </citation>
    <scope>NUCLEOTIDE SEQUENCE [LARGE SCALE GENOMIC DNA]</scope>
    <source>
        <strain evidence="2 3">ATCC 53653</strain>
    </source>
</reference>
<organism evidence="2 3">
    <name type="scientific">Streptomyces himastatinicus ATCC 53653</name>
    <dbReference type="NCBI Taxonomy" id="457427"/>
    <lineage>
        <taxon>Bacteria</taxon>
        <taxon>Bacillati</taxon>
        <taxon>Actinomycetota</taxon>
        <taxon>Actinomycetes</taxon>
        <taxon>Kitasatosporales</taxon>
        <taxon>Streptomycetaceae</taxon>
        <taxon>Streptomyces</taxon>
        <taxon>Streptomyces violaceusniger group</taxon>
    </lineage>
</organism>
<proteinExistence type="predicted"/>
<dbReference type="AlphaFoldDB" id="D9WX49"/>
<evidence type="ECO:0000313" key="3">
    <source>
        <dbReference type="Proteomes" id="UP000003963"/>
    </source>
</evidence>
<dbReference type="HOGENOM" id="CLU_1626128_0_0_11"/>
<dbReference type="EMBL" id="GG657755">
    <property type="protein sequence ID" value="EFL29477.1"/>
    <property type="molecule type" value="Genomic_DNA"/>
</dbReference>
<dbReference type="STRING" id="457427.SSOG_09191"/>
<name>D9WX49_9ACTN</name>
<protein>
    <recommendedName>
        <fullName evidence="4">HK97 gp10 family phage protein</fullName>
    </recommendedName>
</protein>
<accession>D9WX49</accession>
<feature type="region of interest" description="Disordered" evidence="1">
    <location>
        <begin position="1"/>
        <end position="55"/>
    </location>
</feature>
<evidence type="ECO:0000313" key="2">
    <source>
        <dbReference type="EMBL" id="EFL29477.1"/>
    </source>
</evidence>
<evidence type="ECO:0008006" key="4">
    <source>
        <dbReference type="Google" id="ProtNLM"/>
    </source>
</evidence>
<evidence type="ECO:0000256" key="1">
    <source>
        <dbReference type="SAM" id="MobiDB-lite"/>
    </source>
</evidence>
<sequence length="163" mass="17503">MAGAGPGRRRNAERGPDHSAGPGAADPGDQLMDLDELGDRLEEAADRVGPELNRTVQQQARLARALIRERASGRPGPNIITGAYVASWQIEPFAVPDGGGAEVGTRKPQGRRLEFGFYDMTDSIGRHFFQVPRPHVEPAVNELSPEYEAAFADALDRIFGGGA</sequence>
<dbReference type="Proteomes" id="UP000003963">
    <property type="component" value="Unassembled WGS sequence"/>
</dbReference>